<accession>A0AAX2ZCY9</accession>
<evidence type="ECO:0000313" key="7">
    <source>
        <dbReference type="EMBL" id="UEL46220.1"/>
    </source>
</evidence>
<evidence type="ECO:0000256" key="3">
    <source>
        <dbReference type="ARBA" id="ARBA00022692"/>
    </source>
</evidence>
<feature type="transmembrane region" description="Helical" evidence="6">
    <location>
        <begin position="20"/>
        <end position="43"/>
    </location>
</feature>
<reference evidence="7 8" key="1">
    <citation type="journal article" date="2023" name="Int. J. Syst. Evol. Microbiol.">
        <title>Terrisporobacter hibernicus sp. nov., isolated from bovine faeces in Northern Ireland.</title>
        <authorList>
            <person name="Mitchell M."/>
            <person name="Nguyen S.V."/>
            <person name="Connor M."/>
            <person name="Fairley D.J."/>
            <person name="Donoghue O."/>
            <person name="Marshall H."/>
            <person name="Koolman L."/>
            <person name="McMullan G."/>
            <person name="Schaffer K.E."/>
            <person name="McGrath J.W."/>
            <person name="Fanning S."/>
        </authorList>
    </citation>
    <scope>NUCLEOTIDE SEQUENCE [LARGE SCALE GENOMIC DNA]</scope>
    <source>
        <strain evidence="7 8">MCA3</strain>
    </source>
</reference>
<evidence type="ECO:0000313" key="8">
    <source>
        <dbReference type="Proteomes" id="UP001198983"/>
    </source>
</evidence>
<sequence>MIKKHDKRLLNISKNFETALAIVILILVLLGMMDLVRSVYQAYIVDFSTPVEYSQLNSFLAEALLLVIGVELVVMLSLHTPGVLLEVLLYAIARKLILLPKSSGMGDLLLGILSIGAIFAIRKYLMSSEERAMNLSRLYNLKNNNSKEKEILDTEEINNNQ</sequence>
<keyword evidence="4 6" id="KW-1133">Transmembrane helix</keyword>
<dbReference type="RefSeq" id="WP_148558221.1">
    <property type="nucleotide sequence ID" value="NZ_CP081135.1"/>
</dbReference>
<feature type="transmembrane region" description="Helical" evidence="6">
    <location>
        <begin position="63"/>
        <end position="93"/>
    </location>
</feature>
<evidence type="ECO:0000256" key="6">
    <source>
        <dbReference type="SAM" id="Phobius"/>
    </source>
</evidence>
<dbReference type="EMBL" id="CP081135">
    <property type="protein sequence ID" value="UEL46220.1"/>
    <property type="molecule type" value="Genomic_DNA"/>
</dbReference>
<dbReference type="InterPro" id="IPR020948">
    <property type="entry name" value="P_starv_induced_PsiE-like"/>
</dbReference>
<comment type="subcellular location">
    <subcellularLocation>
        <location evidence="1">Cell membrane</location>
        <topology evidence="1">Multi-pass membrane protein</topology>
    </subcellularLocation>
</comment>
<dbReference type="GO" id="GO:0005886">
    <property type="term" value="C:plasma membrane"/>
    <property type="evidence" value="ECO:0007669"/>
    <property type="project" value="UniProtKB-SubCell"/>
</dbReference>
<keyword evidence="2" id="KW-1003">Cell membrane</keyword>
<feature type="transmembrane region" description="Helical" evidence="6">
    <location>
        <begin position="105"/>
        <end position="125"/>
    </location>
</feature>
<evidence type="ECO:0000256" key="2">
    <source>
        <dbReference type="ARBA" id="ARBA00022475"/>
    </source>
</evidence>
<proteinExistence type="predicted"/>
<keyword evidence="5 6" id="KW-0472">Membrane</keyword>
<evidence type="ECO:0000256" key="5">
    <source>
        <dbReference type="ARBA" id="ARBA00023136"/>
    </source>
</evidence>
<protein>
    <submittedName>
        <fullName evidence="7">Phosphate-starvation-inducible PsiE family protein</fullName>
    </submittedName>
</protein>
<evidence type="ECO:0000256" key="4">
    <source>
        <dbReference type="ARBA" id="ARBA00022989"/>
    </source>
</evidence>
<dbReference type="KEGG" id="tem:JW646_11200"/>
<keyword evidence="8" id="KW-1185">Reference proteome</keyword>
<evidence type="ECO:0000256" key="1">
    <source>
        <dbReference type="ARBA" id="ARBA00004651"/>
    </source>
</evidence>
<gene>
    <name evidence="7" type="ORF">JW646_11200</name>
</gene>
<keyword evidence="3 6" id="KW-0812">Transmembrane</keyword>
<dbReference type="Pfam" id="PF06146">
    <property type="entry name" value="PsiE"/>
    <property type="match status" value="1"/>
</dbReference>
<dbReference type="AlphaFoldDB" id="A0AAX2ZCY9"/>
<dbReference type="Proteomes" id="UP001198983">
    <property type="component" value="Chromosome"/>
</dbReference>
<organism evidence="7 8">
    <name type="scientific">Terrisporobacter hibernicus</name>
    <dbReference type="NCBI Taxonomy" id="2813371"/>
    <lineage>
        <taxon>Bacteria</taxon>
        <taxon>Bacillati</taxon>
        <taxon>Bacillota</taxon>
        <taxon>Clostridia</taxon>
        <taxon>Peptostreptococcales</taxon>
        <taxon>Peptostreptococcaceae</taxon>
        <taxon>Terrisporobacter</taxon>
    </lineage>
</organism>
<name>A0AAX2ZCY9_9FIRM</name>